<feature type="transmembrane region" description="Helical" evidence="1">
    <location>
        <begin position="60"/>
        <end position="90"/>
    </location>
</feature>
<accession>B7K3T0</accession>
<dbReference type="Proteomes" id="UP000008204">
    <property type="component" value="Chromosome"/>
</dbReference>
<organism evidence="2 3">
    <name type="scientific">Rippkaea orientalis (strain PCC 8801 / RF-1)</name>
    <name type="common">Cyanothece sp. (strain PCC 8801)</name>
    <dbReference type="NCBI Taxonomy" id="41431"/>
    <lineage>
        <taxon>Bacteria</taxon>
        <taxon>Bacillati</taxon>
        <taxon>Cyanobacteriota</taxon>
        <taxon>Cyanophyceae</taxon>
        <taxon>Oscillatoriophycideae</taxon>
        <taxon>Chroococcales</taxon>
        <taxon>Aphanothecaceae</taxon>
        <taxon>Rippkaea</taxon>
        <taxon>Rippkaea orientalis</taxon>
    </lineage>
</organism>
<feature type="transmembrane region" description="Helical" evidence="1">
    <location>
        <begin position="20"/>
        <end position="39"/>
    </location>
</feature>
<sequence>MLIMTVKVPSIFEPVNQGFIIMAIVGFLLIVLAALTVAAPDLIKADSAQRPPLLRIPLVGLLLALIGVGSVPLLFLLGIYPFMIGMVGWSGNLWWYWQNGVYPTLPPESWIIKAAGVILARLFIAVVGHFKPLLKTHTIAEQLIPERLIGSRGTILSVLGKGLIEVNVYDNFGRFYVQIYGFAWENATDLDFKVGDNVYIVDLIAPRRYTFVKADSNDELEVITAYRRI</sequence>
<dbReference type="OrthoDB" id="424063at2"/>
<dbReference type="STRING" id="41431.PCC8801_2460"/>
<proteinExistence type="predicted"/>
<name>B7K3T0_RIPO1</name>
<dbReference type="AlphaFoldDB" id="B7K3T0"/>
<dbReference type="eggNOG" id="ENOG503080M">
    <property type="taxonomic scope" value="Bacteria"/>
</dbReference>
<gene>
    <name evidence="2" type="ordered locus">PCC8801_2460</name>
</gene>
<evidence type="ECO:0000256" key="1">
    <source>
        <dbReference type="SAM" id="Phobius"/>
    </source>
</evidence>
<evidence type="ECO:0000313" key="2">
    <source>
        <dbReference type="EMBL" id="ACK66470.1"/>
    </source>
</evidence>
<reference evidence="3" key="1">
    <citation type="journal article" date="2011" name="MBio">
        <title>Novel metabolic attributes of the genus Cyanothece, comprising a group of unicellular nitrogen-fixing Cyanobacteria.</title>
        <authorList>
            <person name="Bandyopadhyay A."/>
            <person name="Elvitigala T."/>
            <person name="Welsh E."/>
            <person name="Stockel J."/>
            <person name="Liberton M."/>
            <person name="Min H."/>
            <person name="Sherman L.A."/>
            <person name="Pakrasi H.B."/>
        </authorList>
    </citation>
    <scope>NUCLEOTIDE SEQUENCE [LARGE SCALE GENOMIC DNA]</scope>
    <source>
        <strain evidence="3">PCC 8801</strain>
    </source>
</reference>
<keyword evidence="3" id="KW-1185">Reference proteome</keyword>
<dbReference type="EMBL" id="CP001287">
    <property type="protein sequence ID" value="ACK66470.1"/>
    <property type="molecule type" value="Genomic_DNA"/>
</dbReference>
<keyword evidence="1" id="KW-0812">Transmembrane</keyword>
<dbReference type="KEGG" id="cyp:PCC8801_2460"/>
<evidence type="ECO:0000313" key="3">
    <source>
        <dbReference type="Proteomes" id="UP000008204"/>
    </source>
</evidence>
<dbReference type="HOGENOM" id="CLU_1228248_0_0_3"/>
<keyword evidence="1" id="KW-0472">Membrane</keyword>
<keyword evidence="1" id="KW-1133">Transmembrane helix</keyword>
<protein>
    <submittedName>
        <fullName evidence="2">Uncharacterized protein</fullName>
    </submittedName>
</protein>